<proteinExistence type="predicted"/>
<dbReference type="SUPFAM" id="SSF51726">
    <property type="entry name" value="UROD/MetE-like"/>
    <property type="match status" value="1"/>
</dbReference>
<feature type="domain" description="Uroporphyrinogen decarboxylase (URO-D)" evidence="1">
    <location>
        <begin position="115"/>
        <end position="357"/>
    </location>
</feature>
<dbReference type="InterPro" id="IPR000257">
    <property type="entry name" value="Uroporphyrinogen_deCOase"/>
</dbReference>
<gene>
    <name evidence="2" type="ORF">CSA56_15050</name>
</gene>
<dbReference type="Pfam" id="PF01208">
    <property type="entry name" value="URO-D"/>
    <property type="match status" value="1"/>
</dbReference>
<comment type="caution">
    <text evidence="2">The sequence shown here is derived from an EMBL/GenBank/DDBJ whole genome shotgun (WGS) entry which is preliminary data.</text>
</comment>
<evidence type="ECO:0000259" key="1">
    <source>
        <dbReference type="Pfam" id="PF01208"/>
    </source>
</evidence>
<dbReference type="AlphaFoldDB" id="A0A2G6KAY2"/>
<evidence type="ECO:0000313" key="3">
    <source>
        <dbReference type="Proteomes" id="UP000230821"/>
    </source>
</evidence>
<protein>
    <recommendedName>
        <fullName evidence="1">Uroporphyrinogen decarboxylase (URO-D) domain-containing protein</fullName>
    </recommendedName>
</protein>
<dbReference type="EMBL" id="PDSK01000112">
    <property type="protein sequence ID" value="PIE32520.1"/>
    <property type="molecule type" value="Genomic_DNA"/>
</dbReference>
<dbReference type="GO" id="GO:0006779">
    <property type="term" value="P:porphyrin-containing compound biosynthetic process"/>
    <property type="evidence" value="ECO:0007669"/>
    <property type="project" value="InterPro"/>
</dbReference>
<evidence type="ECO:0000313" key="2">
    <source>
        <dbReference type="EMBL" id="PIE32520.1"/>
    </source>
</evidence>
<dbReference type="Proteomes" id="UP000230821">
    <property type="component" value="Unassembled WGS sequence"/>
</dbReference>
<dbReference type="InterPro" id="IPR052024">
    <property type="entry name" value="Methanogen_methyltrans"/>
</dbReference>
<name>A0A2G6KAY2_9BACT</name>
<dbReference type="InterPro" id="IPR038071">
    <property type="entry name" value="UROD/MetE-like_sf"/>
</dbReference>
<accession>A0A2G6KAY2</accession>
<dbReference type="PANTHER" id="PTHR47099">
    <property type="entry name" value="METHYLCOBAMIDE:COM METHYLTRANSFERASE MTBA"/>
    <property type="match status" value="1"/>
</dbReference>
<dbReference type="GO" id="GO:0004853">
    <property type="term" value="F:uroporphyrinogen decarboxylase activity"/>
    <property type="evidence" value="ECO:0007669"/>
    <property type="project" value="InterPro"/>
</dbReference>
<sequence length="360" mass="41101">MKHRERVITALNHEQPDRPPFQATFTPEFAERLRKELNVGQAAPHDPHSARWNGYELEIRTGHDALQCAIGWVANYYLDTTPYVDEWGVSWITDEYETPFGKGYYTNIGQGPLADDGAIDSYRAPDPNRPELYDNLKRLIEDYKDEYYIIGRNHCTIYETAWALRGLERLMMDLATDPDLANRVLDIAYNYHLSVVKNMAEMGVDMVWLGDDMGAQEKMIMSPRMWRKFFKPRMATIISELKAINPDITVAYHTDGFNVPIIPDLIEIGLDVLNPIQAESMDPAQLKRDFGDKLCFFGAIDVQSTLPFGKPEDVRNEVLERSNTIGAGGGWICAPTHHIQLDTPMENYWALVNTLEELGK</sequence>
<dbReference type="Gene3D" id="3.20.20.210">
    <property type="match status" value="1"/>
</dbReference>
<organism evidence="2 3">
    <name type="scientific">candidate division KSB3 bacterium</name>
    <dbReference type="NCBI Taxonomy" id="2044937"/>
    <lineage>
        <taxon>Bacteria</taxon>
        <taxon>candidate division KSB3</taxon>
    </lineage>
</organism>
<dbReference type="PANTHER" id="PTHR47099:SF1">
    <property type="entry name" value="METHYLCOBAMIDE:COM METHYLTRANSFERASE MTBA"/>
    <property type="match status" value="1"/>
</dbReference>
<reference evidence="2 3" key="1">
    <citation type="submission" date="2017-10" db="EMBL/GenBank/DDBJ databases">
        <title>Novel microbial diversity and functional potential in the marine mammal oral microbiome.</title>
        <authorList>
            <person name="Dudek N.K."/>
            <person name="Sun C.L."/>
            <person name="Burstein D."/>
            <person name="Kantor R.S."/>
            <person name="Aliaga Goltsman D.S."/>
            <person name="Bik E.M."/>
            <person name="Thomas B.C."/>
            <person name="Banfield J.F."/>
            <person name="Relman D.A."/>
        </authorList>
    </citation>
    <scope>NUCLEOTIDE SEQUENCE [LARGE SCALE GENOMIC DNA]</scope>
    <source>
        <strain evidence="2">DOLJORAL78_47_16</strain>
    </source>
</reference>